<accession>A0AAE0G4J5</accession>
<comment type="caution">
    <text evidence="1">The sequence shown here is derived from an EMBL/GenBank/DDBJ whole genome shotgun (WGS) entry which is preliminary data.</text>
</comment>
<dbReference type="AlphaFoldDB" id="A0AAE0G4J5"/>
<dbReference type="Proteomes" id="UP001190700">
    <property type="component" value="Unassembled WGS sequence"/>
</dbReference>
<evidence type="ECO:0000313" key="2">
    <source>
        <dbReference type="Proteomes" id="UP001190700"/>
    </source>
</evidence>
<name>A0AAE0G4J5_9CHLO</name>
<evidence type="ECO:0000313" key="1">
    <source>
        <dbReference type="EMBL" id="KAK3271095.1"/>
    </source>
</evidence>
<gene>
    <name evidence="1" type="ORF">CYMTET_20535</name>
</gene>
<proteinExistence type="predicted"/>
<keyword evidence="2" id="KW-1185">Reference proteome</keyword>
<protein>
    <submittedName>
        <fullName evidence="1">Uncharacterized protein</fullName>
    </submittedName>
</protein>
<dbReference type="EMBL" id="LGRX02010010">
    <property type="protein sequence ID" value="KAK3271095.1"/>
    <property type="molecule type" value="Genomic_DNA"/>
</dbReference>
<organism evidence="1 2">
    <name type="scientific">Cymbomonas tetramitiformis</name>
    <dbReference type="NCBI Taxonomy" id="36881"/>
    <lineage>
        <taxon>Eukaryota</taxon>
        <taxon>Viridiplantae</taxon>
        <taxon>Chlorophyta</taxon>
        <taxon>Pyramimonadophyceae</taxon>
        <taxon>Pyramimonadales</taxon>
        <taxon>Pyramimonadaceae</taxon>
        <taxon>Cymbomonas</taxon>
    </lineage>
</organism>
<sequence length="175" mass="18418">MERGEDAAGEPDTALADAYGQCLLVLQRGEAENSVLAARFQQAINESNAEEFGALCVIAGGKPDIIADISACSFCEDDGECLVSAVDEYADIARHADTAVHLNINTFTADMPVVSVAAKPSLAAWSAVSSGEEWTGQPDSHHFMPPPVTRTFADFIGSTGFTAEAPDPGKMIPQE</sequence>
<reference evidence="1 2" key="1">
    <citation type="journal article" date="2015" name="Genome Biol. Evol.">
        <title>Comparative Genomics of a Bacterivorous Green Alga Reveals Evolutionary Causalities and Consequences of Phago-Mixotrophic Mode of Nutrition.</title>
        <authorList>
            <person name="Burns J.A."/>
            <person name="Paasch A."/>
            <person name="Narechania A."/>
            <person name="Kim E."/>
        </authorList>
    </citation>
    <scope>NUCLEOTIDE SEQUENCE [LARGE SCALE GENOMIC DNA]</scope>
    <source>
        <strain evidence="1 2">PLY_AMNH</strain>
    </source>
</reference>